<organism evidence="2 3">
    <name type="scientific">Clostridium novyi A str. 4570</name>
    <dbReference type="NCBI Taxonomy" id="1444290"/>
    <lineage>
        <taxon>Bacteria</taxon>
        <taxon>Bacillati</taxon>
        <taxon>Bacillota</taxon>
        <taxon>Clostridia</taxon>
        <taxon>Eubacteriales</taxon>
        <taxon>Clostridiaceae</taxon>
        <taxon>Clostridium</taxon>
    </lineage>
</organism>
<dbReference type="GO" id="GO:0004177">
    <property type="term" value="F:aminopeptidase activity"/>
    <property type="evidence" value="ECO:0007669"/>
    <property type="project" value="TreeGrafter"/>
</dbReference>
<accession>A0AA89CV87</accession>
<dbReference type="PANTHER" id="PTHR36512">
    <property type="entry name" value="D-AMINOPEPTIDASE"/>
    <property type="match status" value="1"/>
</dbReference>
<dbReference type="PANTHER" id="PTHR36512:SF3">
    <property type="entry name" value="BLR5678 PROTEIN"/>
    <property type="match status" value="1"/>
</dbReference>
<evidence type="ECO:0000256" key="1">
    <source>
        <dbReference type="ARBA" id="ARBA00007068"/>
    </source>
</evidence>
<reference evidence="2 3" key="1">
    <citation type="submission" date="2014-01" db="EMBL/GenBank/DDBJ databases">
        <title>Plasmidome dynamics in the species complex Clostridium novyi sensu lato converts strains of independent lineages into distinctly different pathogens.</title>
        <authorList>
            <person name="Skarin H."/>
            <person name="Segerman B."/>
        </authorList>
    </citation>
    <scope>NUCLEOTIDE SEQUENCE [LARGE SCALE GENOMIC DNA]</scope>
    <source>
        <strain evidence="2 3">4570</strain>
    </source>
</reference>
<dbReference type="SUPFAM" id="SSF56266">
    <property type="entry name" value="DmpA/ArgJ-like"/>
    <property type="match status" value="1"/>
</dbReference>
<sequence length="332" mass="35022">MKNIKITDIRGIKIGHAQNFDGPTGCTVILCERGAVAGVDVRGGAPGTRETDLLNPLNMMEKIQAILLTGGSAFGLDAASGVMKYLEEKGFGFDVGVTKVPIVCGAALFDLVVGDHTIRPDKDMGYEACLNATSGEVLEGSVGAGTGATVGKVLGREYAMKGGLGTYAVQEGDLMVGAIVAVNCLGDVIDSKTGDVVAGVLNEDKFGFRNTEQIMISKYSDNKNAFNGNTTIGAIVTNARLTKAEINKVASMAHNGYARSIYPVHTMYDGDTIFSMATGEVSADVNVVGLLAARVMEKAIVNGVKKAKSMCGYKSYGEMDKRKYFKNITIKE</sequence>
<comment type="caution">
    <text evidence="2">The sequence shown here is derived from an EMBL/GenBank/DDBJ whole genome shotgun (WGS) entry which is preliminary data.</text>
</comment>
<evidence type="ECO:0000313" key="2">
    <source>
        <dbReference type="EMBL" id="KGN02730.1"/>
    </source>
</evidence>
<evidence type="ECO:0000313" key="3">
    <source>
        <dbReference type="Proteomes" id="UP000030016"/>
    </source>
</evidence>
<dbReference type="CDD" id="cd02252">
    <property type="entry name" value="nylC_like"/>
    <property type="match status" value="1"/>
</dbReference>
<dbReference type="RefSeq" id="WP_039249315.1">
    <property type="nucleotide sequence ID" value="NZ_JDRX01000006.1"/>
</dbReference>
<proteinExistence type="inferred from homology"/>
<dbReference type="EMBL" id="JDRX01000006">
    <property type="protein sequence ID" value="KGN02730.1"/>
    <property type="molecule type" value="Genomic_DNA"/>
</dbReference>
<dbReference type="Proteomes" id="UP000030016">
    <property type="component" value="Unassembled WGS sequence"/>
</dbReference>
<dbReference type="Pfam" id="PF03576">
    <property type="entry name" value="Peptidase_S58"/>
    <property type="match status" value="1"/>
</dbReference>
<dbReference type="Gene3D" id="3.60.70.12">
    <property type="entry name" value="L-amino peptidase D-ALA esterase/amidase"/>
    <property type="match status" value="1"/>
</dbReference>
<gene>
    <name evidence="2" type="ORF">Z969_04360</name>
</gene>
<dbReference type="InterPro" id="IPR016117">
    <property type="entry name" value="ArgJ-like_dom_sf"/>
</dbReference>
<dbReference type="AlphaFoldDB" id="A0AA89CV87"/>
<dbReference type="InterPro" id="IPR005321">
    <property type="entry name" value="Peptidase_S58_DmpA"/>
</dbReference>
<comment type="similarity">
    <text evidence="1">Belongs to the peptidase S58 family.</text>
</comment>
<protein>
    <submittedName>
        <fullName evidence="2">Peptidase</fullName>
    </submittedName>
</protein>
<name>A0AA89CV87_CLONO</name>